<evidence type="ECO:0000313" key="2">
    <source>
        <dbReference type="EMBL" id="PUU82837.1"/>
    </source>
</evidence>
<feature type="region of interest" description="Disordered" evidence="1">
    <location>
        <begin position="206"/>
        <end position="360"/>
    </location>
</feature>
<dbReference type="AlphaFoldDB" id="A0A2T7A513"/>
<feature type="region of interest" description="Disordered" evidence="1">
    <location>
        <begin position="1"/>
        <end position="190"/>
    </location>
</feature>
<feature type="compositionally biased region" description="Acidic residues" evidence="1">
    <location>
        <begin position="922"/>
        <end position="936"/>
    </location>
</feature>
<proteinExistence type="predicted"/>
<sequence>MARRKAVAAVEKDEDVRVTRSTRSRTAQAAQQVPPSLPPPPAPRGRTTTKSTGRKRKPSVSSDEDDKLATKKANIRTSPSPAPPVNRGRKAAIKNARGRRKAITSPTISGSNSLGDEMDVEEPEDVEEPPVNTEHEPSQDLPMEGGQQSVEVEAEVKKPRGTRKMPAKKRGIQKKVAAPGSGICKGEKAGWKFDGPQIEVEVEPEMSATDDADDGEASAVASSMLAEDKTDTPPSSFMVQEDFNGAIEDAKVQVEEPEKVKKAPARKRGAKKMEAVSEPAELKIEPSEETTATNAEKPKAKRGRKPSQKAAKKGGKKAPAVKAESGEATSIEGLNIEGGNTQGDNLEEVNAEGATVDNNIISEAGVQGEKDEEIRIEEAPADQVPVEETITDANSDIRVTGVGEASVEELKADAAVSEEAILEETVANAAVLDESTVGGLAVESTAFDKAPEIEIPVVEEAKAEGVEVEEAKVVLAETEEVKIEESAVEEAALEHAAIEDTIVDKAFETETTWVEEAQMVKEMVETVSVEEVGAKGSNTEEAIVEDTALELKAAGSGVCETVEEEVAIQRPTEPDVGGTMEDVVDDATAPTGILAEPTTGETNTTTSVAVEPIGSDTIDSIEAEVEDNVPEGTIHEGEGGQLSAVAGTKDSEKASSSVADAAGNDIGSEIKDRCHALSSLKRKAKGRLSEPATGNAADFVEVDSNHKRRSTGGGLPLPKRRRVTPPPMQPPSTPATISPSPRKVASPSAESTPRSTGPLTTPVKPLGPFLMPPATPEAVAGIGRSPTKGKGSTPLKLLSDEDDGATVVTTEAARRRGQEMAQKHLQQYQGVFERLRANFEASEGFQQAYQGVMRRAFSPARPSPGRTGLSALSPALLGIEGRGLDDGDDSFDRSFNRDISPDRSSIVWAWDIEHEGAGSQEAEGESDGDGDDEGEAGEVIVDPLNVEEKV</sequence>
<feature type="compositionally biased region" description="Polar residues" evidence="1">
    <location>
        <begin position="104"/>
        <end position="114"/>
    </location>
</feature>
<dbReference type="STRING" id="42251.A0A2T7A513"/>
<dbReference type="Proteomes" id="UP000244722">
    <property type="component" value="Unassembled WGS sequence"/>
</dbReference>
<gene>
    <name evidence="2" type="ORF">B9Z19DRAFT_1098968</name>
</gene>
<protein>
    <submittedName>
        <fullName evidence="2">Uncharacterized protein</fullName>
    </submittedName>
</protein>
<dbReference type="EMBL" id="NESQ01000021">
    <property type="protein sequence ID" value="PUU82837.1"/>
    <property type="molecule type" value="Genomic_DNA"/>
</dbReference>
<reference evidence="2 3" key="1">
    <citation type="submission" date="2017-04" db="EMBL/GenBank/DDBJ databases">
        <title>Draft genome sequence of Tuber borchii Vittad., a whitish edible truffle.</title>
        <authorList>
            <consortium name="DOE Joint Genome Institute"/>
            <person name="Murat C."/>
            <person name="Kuo A."/>
            <person name="Barry K.W."/>
            <person name="Clum A."/>
            <person name="Dockter R.B."/>
            <person name="Fauchery L."/>
            <person name="Iotti M."/>
            <person name="Kohler A."/>
            <person name="Labutti K."/>
            <person name="Lindquist E.A."/>
            <person name="Lipzen A."/>
            <person name="Ohm R.A."/>
            <person name="Wang M."/>
            <person name="Grigoriev I.V."/>
            <person name="Zambonelli A."/>
            <person name="Martin F.M."/>
        </authorList>
    </citation>
    <scope>NUCLEOTIDE SEQUENCE [LARGE SCALE GENOMIC DNA]</scope>
    <source>
        <strain evidence="2 3">Tbo3840</strain>
    </source>
</reference>
<name>A0A2T7A513_TUBBO</name>
<feature type="region of interest" description="Disordered" evidence="1">
    <location>
        <begin position="910"/>
        <end position="950"/>
    </location>
</feature>
<dbReference type="OrthoDB" id="5417953at2759"/>
<feature type="compositionally biased region" description="Acidic residues" evidence="1">
    <location>
        <begin position="206"/>
        <end position="216"/>
    </location>
</feature>
<feature type="region of interest" description="Disordered" evidence="1">
    <location>
        <begin position="631"/>
        <end position="660"/>
    </location>
</feature>
<feature type="region of interest" description="Disordered" evidence="1">
    <location>
        <begin position="681"/>
        <end position="805"/>
    </location>
</feature>
<feature type="compositionally biased region" description="Basic residues" evidence="1">
    <location>
        <begin position="87"/>
        <end position="102"/>
    </location>
</feature>
<evidence type="ECO:0000256" key="1">
    <source>
        <dbReference type="SAM" id="MobiDB-lite"/>
    </source>
</evidence>
<feature type="compositionally biased region" description="Basic residues" evidence="1">
    <location>
        <begin position="159"/>
        <end position="173"/>
    </location>
</feature>
<feature type="compositionally biased region" description="Basic residues" evidence="1">
    <location>
        <begin position="299"/>
        <end position="316"/>
    </location>
</feature>
<feature type="compositionally biased region" description="Polar residues" evidence="1">
    <location>
        <begin position="748"/>
        <end position="759"/>
    </location>
</feature>
<feature type="compositionally biased region" description="Pro residues" evidence="1">
    <location>
        <begin position="724"/>
        <end position="733"/>
    </location>
</feature>
<feature type="compositionally biased region" description="Acidic residues" evidence="1">
    <location>
        <begin position="116"/>
        <end position="128"/>
    </location>
</feature>
<feature type="compositionally biased region" description="Low complexity" evidence="1">
    <location>
        <begin position="19"/>
        <end position="34"/>
    </location>
</feature>
<feature type="compositionally biased region" description="Basic and acidic residues" evidence="1">
    <location>
        <begin position="248"/>
        <end position="261"/>
    </location>
</feature>
<keyword evidence="3" id="KW-1185">Reference proteome</keyword>
<accession>A0A2T7A513</accession>
<evidence type="ECO:0000313" key="3">
    <source>
        <dbReference type="Proteomes" id="UP000244722"/>
    </source>
</evidence>
<feature type="compositionally biased region" description="Basic and acidic residues" evidence="1">
    <location>
        <begin position="271"/>
        <end position="286"/>
    </location>
</feature>
<comment type="caution">
    <text evidence="2">The sequence shown here is derived from an EMBL/GenBank/DDBJ whole genome shotgun (WGS) entry which is preliminary data.</text>
</comment>
<organism evidence="2 3">
    <name type="scientific">Tuber borchii</name>
    <name type="common">White truffle</name>
    <dbReference type="NCBI Taxonomy" id="42251"/>
    <lineage>
        <taxon>Eukaryota</taxon>
        <taxon>Fungi</taxon>
        <taxon>Dikarya</taxon>
        <taxon>Ascomycota</taxon>
        <taxon>Pezizomycotina</taxon>
        <taxon>Pezizomycetes</taxon>
        <taxon>Pezizales</taxon>
        <taxon>Tuberaceae</taxon>
        <taxon>Tuber</taxon>
    </lineage>
</organism>